<keyword evidence="2" id="KW-1133">Transmembrane helix</keyword>
<comment type="caution">
    <text evidence="4">The sequence shown here is derived from an EMBL/GenBank/DDBJ whole genome shotgun (WGS) entry which is preliminary data.</text>
</comment>
<dbReference type="Pfam" id="PF13229">
    <property type="entry name" value="Beta_helix"/>
    <property type="match status" value="1"/>
</dbReference>
<keyword evidence="2" id="KW-0812">Transmembrane</keyword>
<dbReference type="InterPro" id="IPR039448">
    <property type="entry name" value="Beta_helix"/>
</dbReference>
<evidence type="ECO:0000313" key="4">
    <source>
        <dbReference type="EMBL" id="GHP12520.1"/>
    </source>
</evidence>
<dbReference type="PANTHER" id="PTHR11319:SF35">
    <property type="entry name" value="OUTER MEMBRANE PROTEIN PMPC-RELATED"/>
    <property type="match status" value="1"/>
</dbReference>
<keyword evidence="5" id="KW-1185">Reference proteome</keyword>
<organism evidence="4 5">
    <name type="scientific">Pycnococcus provasolii</name>
    <dbReference type="NCBI Taxonomy" id="41880"/>
    <lineage>
        <taxon>Eukaryota</taxon>
        <taxon>Viridiplantae</taxon>
        <taxon>Chlorophyta</taxon>
        <taxon>Pseudoscourfieldiophyceae</taxon>
        <taxon>Pseudoscourfieldiales</taxon>
        <taxon>Pycnococcaceae</taxon>
        <taxon>Pycnococcus</taxon>
    </lineage>
</organism>
<proteinExistence type="predicted"/>
<feature type="compositionally biased region" description="Pro residues" evidence="1">
    <location>
        <begin position="491"/>
        <end position="544"/>
    </location>
</feature>
<reference evidence="4" key="1">
    <citation type="submission" date="2020-10" db="EMBL/GenBank/DDBJ databases">
        <title>Unveiling of a novel bifunctional photoreceptor, Dualchrome1, isolated from a cosmopolitan green alga.</title>
        <authorList>
            <person name="Suzuki S."/>
            <person name="Kawachi M."/>
        </authorList>
    </citation>
    <scope>NUCLEOTIDE SEQUENCE</scope>
    <source>
        <strain evidence="4">NIES 2893</strain>
    </source>
</reference>
<feature type="domain" description="Right handed beta helix" evidence="3">
    <location>
        <begin position="120"/>
        <end position="238"/>
    </location>
</feature>
<dbReference type="AlphaFoldDB" id="A0A830I3E9"/>
<dbReference type="Gene3D" id="2.160.20.10">
    <property type="entry name" value="Single-stranded right-handed beta-helix, Pectin lyase-like"/>
    <property type="match status" value="1"/>
</dbReference>
<dbReference type="PANTHER" id="PTHR11319">
    <property type="entry name" value="G PROTEIN-COUPLED RECEPTOR-RELATED"/>
    <property type="match status" value="1"/>
</dbReference>
<dbReference type="InterPro" id="IPR011050">
    <property type="entry name" value="Pectin_lyase_fold/virulence"/>
</dbReference>
<dbReference type="InterPro" id="IPR012334">
    <property type="entry name" value="Pectin_lyas_fold"/>
</dbReference>
<gene>
    <name evidence="4" type="ORF">PPROV_001124800</name>
</gene>
<feature type="compositionally biased region" description="Pro residues" evidence="1">
    <location>
        <begin position="286"/>
        <end position="325"/>
    </location>
</feature>
<name>A0A830I3E9_9CHLO</name>
<accession>A0A830I3E9</accession>
<evidence type="ECO:0000259" key="3">
    <source>
        <dbReference type="Pfam" id="PF13229"/>
    </source>
</evidence>
<evidence type="ECO:0000256" key="1">
    <source>
        <dbReference type="SAM" id="MobiDB-lite"/>
    </source>
</evidence>
<dbReference type="PRINTS" id="PR01217">
    <property type="entry name" value="PRICHEXTENSN"/>
</dbReference>
<evidence type="ECO:0000256" key="2">
    <source>
        <dbReference type="SAM" id="Phobius"/>
    </source>
</evidence>
<dbReference type="Proteomes" id="UP000660262">
    <property type="component" value="Unassembled WGS sequence"/>
</dbReference>
<dbReference type="SUPFAM" id="SSF51126">
    <property type="entry name" value="Pectin lyase-like"/>
    <property type="match status" value="1"/>
</dbReference>
<feature type="transmembrane region" description="Helical" evidence="2">
    <location>
        <begin position="551"/>
        <end position="574"/>
    </location>
</feature>
<keyword evidence="2" id="KW-0472">Membrane</keyword>
<protein>
    <recommendedName>
        <fullName evidence="3">Right handed beta helix domain-containing protein</fullName>
    </recommendedName>
</protein>
<feature type="region of interest" description="Disordered" evidence="1">
    <location>
        <begin position="284"/>
        <end position="328"/>
    </location>
</feature>
<sequence length="628" mass="66621">MASTVVDVATFAQLKEAVHDKTSGPSTLRITDDIYFPTDGYVPSGGIILKYPLRIVGACSSTSLVISGTMATGTCMLDAKEVDRHFNVKTAQYSTAEVVFENLALVNGKKTGGIYYRGGAVLAYETGATRFEDVIFMNNVVPNRGGAVYAYESGKATFTSCRFLGNKVKGGNYQAGGAVETRNAASSFTACTFENNEANRGGAVVLYFGSSSTFTLCTFQGNRALDGESEGHNVNVYGCSSTPSSASFYACTFLDYIDDSNHGVRKFTNPEYAPYSSFTFYDNAPPFAPPQPPPPPPSPPPPPPPPPPSPPPAPPPSPPPWPPNPSSHAIAEGTAEWLSDDYDSYVFFHVVARPKDSSSPGLSNSSFSKASAGGEQIIFRQSIAKKAFFLSDNPEIASVRLVDGNSPDDAEDNIYISGSMEECKPPRSGVCSVAIAIAVGFRSSQNNFRDIFADFVQSKENKEISSSGDNMPPSWGDIIVASKPVIIDPLRQPPVPPPPPLPPPSPPSPPFPPPPPPSPPLPPPPPFPPLPPTPPPLPPPPPSPSSSGADLAATVGGIVVGVFLALMCIGYYLYRNYRKYGNVPAGGKSNIVFASAPPFGGADVESGSDTQLRSCGYTRRCQEHERFT</sequence>
<feature type="region of interest" description="Disordered" evidence="1">
    <location>
        <begin position="489"/>
        <end position="549"/>
    </location>
</feature>
<evidence type="ECO:0000313" key="5">
    <source>
        <dbReference type="Proteomes" id="UP000660262"/>
    </source>
</evidence>
<dbReference type="EMBL" id="BNJQ01000043">
    <property type="protein sequence ID" value="GHP12520.1"/>
    <property type="molecule type" value="Genomic_DNA"/>
</dbReference>